<proteinExistence type="inferred from homology"/>
<dbReference type="Pfam" id="PF01906">
    <property type="entry name" value="YbjQ_1"/>
    <property type="match status" value="1"/>
</dbReference>
<dbReference type="SUPFAM" id="SSF117782">
    <property type="entry name" value="YbjQ-like"/>
    <property type="match status" value="1"/>
</dbReference>
<protein>
    <recommendedName>
        <fullName evidence="3">YbjQ family protein</fullName>
    </recommendedName>
</protein>
<gene>
    <name evidence="2" type="ORF">METZ01_LOCUS166384</name>
</gene>
<accession>A0A382BI44</accession>
<evidence type="ECO:0000256" key="1">
    <source>
        <dbReference type="ARBA" id="ARBA00010751"/>
    </source>
</evidence>
<evidence type="ECO:0008006" key="3">
    <source>
        <dbReference type="Google" id="ProtNLM"/>
    </source>
</evidence>
<reference evidence="2" key="1">
    <citation type="submission" date="2018-05" db="EMBL/GenBank/DDBJ databases">
        <authorList>
            <person name="Lanie J.A."/>
            <person name="Ng W.-L."/>
            <person name="Kazmierczak K.M."/>
            <person name="Andrzejewski T.M."/>
            <person name="Davidsen T.M."/>
            <person name="Wayne K.J."/>
            <person name="Tettelin H."/>
            <person name="Glass J.I."/>
            <person name="Rusch D."/>
            <person name="Podicherti R."/>
            <person name="Tsui H.-C.T."/>
            <person name="Winkler M.E."/>
        </authorList>
    </citation>
    <scope>NUCLEOTIDE SEQUENCE</scope>
</reference>
<comment type="similarity">
    <text evidence="1">Belongs to the UPF0145 family.</text>
</comment>
<dbReference type="EMBL" id="UINC01029943">
    <property type="protein sequence ID" value="SVB13530.1"/>
    <property type="molecule type" value="Genomic_DNA"/>
</dbReference>
<dbReference type="InterPro" id="IPR035439">
    <property type="entry name" value="UPF0145_dom_sf"/>
</dbReference>
<dbReference type="PANTHER" id="PTHR34068:SF2">
    <property type="entry name" value="UPF0145 PROTEIN SCO3412"/>
    <property type="match status" value="1"/>
</dbReference>
<dbReference type="InterPro" id="IPR002765">
    <property type="entry name" value="UPF0145_YbjQ-like"/>
</dbReference>
<sequence>ISTTENIAGYSIKEHLGTVIGNTIRARHVGKDIMAGLRTIIGGEIKEYTGMLAESREQSMMRMKAKAKELGADAVVGVRFQTSMILSGTAELLVYGTAVKLEKS</sequence>
<dbReference type="HAMAP" id="MF_00338">
    <property type="entry name" value="UPF0145"/>
    <property type="match status" value="1"/>
</dbReference>
<organism evidence="2">
    <name type="scientific">marine metagenome</name>
    <dbReference type="NCBI Taxonomy" id="408172"/>
    <lineage>
        <taxon>unclassified sequences</taxon>
        <taxon>metagenomes</taxon>
        <taxon>ecological metagenomes</taxon>
    </lineage>
</organism>
<dbReference type="AlphaFoldDB" id="A0A382BI44"/>
<feature type="non-terminal residue" evidence="2">
    <location>
        <position position="1"/>
    </location>
</feature>
<dbReference type="Gene3D" id="3.30.110.70">
    <property type="entry name" value="Hypothetical protein apc22750. Chain B"/>
    <property type="match status" value="1"/>
</dbReference>
<dbReference type="PANTHER" id="PTHR34068">
    <property type="entry name" value="UPF0145 PROTEIN YBJQ"/>
    <property type="match status" value="1"/>
</dbReference>
<name>A0A382BI44_9ZZZZ</name>
<evidence type="ECO:0000313" key="2">
    <source>
        <dbReference type="EMBL" id="SVB13530.1"/>
    </source>
</evidence>